<name>A0A5J4W5C0_9EUKA</name>
<evidence type="ECO:0000259" key="6">
    <source>
        <dbReference type="PROSITE" id="PS50011"/>
    </source>
</evidence>
<dbReference type="SUPFAM" id="SSF56112">
    <property type="entry name" value="Protein kinase-like (PK-like)"/>
    <property type="match status" value="1"/>
</dbReference>
<dbReference type="OrthoDB" id="4062651at2759"/>
<proteinExistence type="predicted"/>
<dbReference type="GO" id="GO:0016020">
    <property type="term" value="C:membrane"/>
    <property type="evidence" value="ECO:0007669"/>
    <property type="project" value="TreeGrafter"/>
</dbReference>
<dbReference type="Pfam" id="PF00069">
    <property type="entry name" value="Pkinase"/>
    <property type="match status" value="1"/>
</dbReference>
<evidence type="ECO:0000256" key="1">
    <source>
        <dbReference type="ARBA" id="ARBA00022679"/>
    </source>
</evidence>
<protein>
    <recommendedName>
        <fullName evidence="6">Protein kinase domain-containing protein</fullName>
    </recommendedName>
</protein>
<keyword evidence="3" id="KW-0418">Kinase</keyword>
<feature type="domain" description="Protein kinase" evidence="6">
    <location>
        <begin position="1"/>
        <end position="241"/>
    </location>
</feature>
<dbReference type="GO" id="GO:0000045">
    <property type="term" value="P:autophagosome assembly"/>
    <property type="evidence" value="ECO:0007669"/>
    <property type="project" value="TreeGrafter"/>
</dbReference>
<dbReference type="AlphaFoldDB" id="A0A5J4W5C0"/>
<feature type="region of interest" description="Disordered" evidence="5">
    <location>
        <begin position="325"/>
        <end position="346"/>
    </location>
</feature>
<dbReference type="PANTHER" id="PTHR24348:SF22">
    <property type="entry name" value="NON-SPECIFIC SERINE_THREONINE PROTEIN KINASE"/>
    <property type="match status" value="1"/>
</dbReference>
<evidence type="ECO:0000313" key="8">
    <source>
        <dbReference type="Proteomes" id="UP000324800"/>
    </source>
</evidence>
<evidence type="ECO:0000256" key="2">
    <source>
        <dbReference type="ARBA" id="ARBA00022741"/>
    </source>
</evidence>
<dbReference type="InterPro" id="IPR045269">
    <property type="entry name" value="Atg1-like"/>
</dbReference>
<dbReference type="GO" id="GO:0010506">
    <property type="term" value="P:regulation of autophagy"/>
    <property type="evidence" value="ECO:0007669"/>
    <property type="project" value="InterPro"/>
</dbReference>
<dbReference type="PANTHER" id="PTHR24348">
    <property type="entry name" value="SERINE/THREONINE-PROTEIN KINASE UNC-51-RELATED"/>
    <property type="match status" value="1"/>
</dbReference>
<dbReference type="CDD" id="cd00180">
    <property type="entry name" value="PKc"/>
    <property type="match status" value="1"/>
</dbReference>
<reference evidence="7 8" key="1">
    <citation type="submission" date="2019-03" db="EMBL/GenBank/DDBJ databases">
        <title>Single cell metagenomics reveals metabolic interactions within the superorganism composed of flagellate Streblomastix strix and complex community of Bacteroidetes bacteria on its surface.</title>
        <authorList>
            <person name="Treitli S.C."/>
            <person name="Kolisko M."/>
            <person name="Husnik F."/>
            <person name="Keeling P."/>
            <person name="Hampl V."/>
        </authorList>
    </citation>
    <scope>NUCLEOTIDE SEQUENCE [LARGE SCALE GENOMIC DNA]</scope>
    <source>
        <strain evidence="7">ST1C</strain>
    </source>
</reference>
<dbReference type="GO" id="GO:0005776">
    <property type="term" value="C:autophagosome"/>
    <property type="evidence" value="ECO:0007669"/>
    <property type="project" value="TreeGrafter"/>
</dbReference>
<keyword evidence="2" id="KW-0547">Nucleotide-binding</keyword>
<keyword evidence="1" id="KW-0808">Transferase</keyword>
<evidence type="ECO:0000256" key="5">
    <source>
        <dbReference type="SAM" id="MobiDB-lite"/>
    </source>
</evidence>
<keyword evidence="4" id="KW-0067">ATP-binding</keyword>
<evidence type="ECO:0000313" key="7">
    <source>
        <dbReference type="EMBL" id="KAA6389629.1"/>
    </source>
</evidence>
<organism evidence="7 8">
    <name type="scientific">Streblomastix strix</name>
    <dbReference type="NCBI Taxonomy" id="222440"/>
    <lineage>
        <taxon>Eukaryota</taxon>
        <taxon>Metamonada</taxon>
        <taxon>Preaxostyla</taxon>
        <taxon>Oxymonadida</taxon>
        <taxon>Streblomastigidae</taxon>
        <taxon>Streblomastix</taxon>
    </lineage>
</organism>
<dbReference type="GO" id="GO:0005829">
    <property type="term" value="C:cytosol"/>
    <property type="evidence" value="ECO:0007669"/>
    <property type="project" value="TreeGrafter"/>
</dbReference>
<sequence>MDVYNPVLDCEFALKIIQKDKFDLIEMDASFELRGKPNQFLNEYYGIIDESPFLFVAMQFANMKTLSVISKYPRIHLPSYTFRALMKQTLEGIRVFHEENFIHGDIKCDNILLHSPLGSGRVYIKISDFGFAKKIDQKNEQQYAAGTRPYMSPELFQKPVIVTQKVDIYAIGITFYHLITHKYPVNERNFKDQGKKLAKLKSIDRPSEIKNDILWDLLSKMLEFDPNKRITASEALQHPYFTSPEAKADISLKQKELAYLTICAQQNGQLWIQENDMNSSFIIDEQEIQKFLIEDNIQIKLKQQQQNEQDDKLAKEIQLLKEKKKEKQRKFNEQEDYLPNKYDSQGDNFIEVENDIEMNEDDQLEIALKLS</sequence>
<dbReference type="Proteomes" id="UP000324800">
    <property type="component" value="Unassembled WGS sequence"/>
</dbReference>
<dbReference type="GO" id="GO:0000407">
    <property type="term" value="C:phagophore assembly site"/>
    <property type="evidence" value="ECO:0007669"/>
    <property type="project" value="TreeGrafter"/>
</dbReference>
<evidence type="ECO:0000256" key="3">
    <source>
        <dbReference type="ARBA" id="ARBA00022777"/>
    </source>
</evidence>
<dbReference type="SMART" id="SM00220">
    <property type="entry name" value="S_TKc"/>
    <property type="match status" value="1"/>
</dbReference>
<dbReference type="InterPro" id="IPR000719">
    <property type="entry name" value="Prot_kinase_dom"/>
</dbReference>
<dbReference type="GO" id="GO:0005524">
    <property type="term" value="F:ATP binding"/>
    <property type="evidence" value="ECO:0007669"/>
    <property type="project" value="UniProtKB-KW"/>
</dbReference>
<dbReference type="EMBL" id="SNRW01003513">
    <property type="protein sequence ID" value="KAA6389629.1"/>
    <property type="molecule type" value="Genomic_DNA"/>
</dbReference>
<accession>A0A5J4W5C0</accession>
<dbReference type="PROSITE" id="PS50011">
    <property type="entry name" value="PROTEIN_KINASE_DOM"/>
    <property type="match status" value="1"/>
</dbReference>
<dbReference type="PROSITE" id="PS00108">
    <property type="entry name" value="PROTEIN_KINASE_ST"/>
    <property type="match status" value="1"/>
</dbReference>
<dbReference type="Gene3D" id="1.10.510.10">
    <property type="entry name" value="Transferase(Phosphotransferase) domain 1"/>
    <property type="match status" value="1"/>
</dbReference>
<dbReference type="InterPro" id="IPR011009">
    <property type="entry name" value="Kinase-like_dom_sf"/>
</dbReference>
<evidence type="ECO:0000256" key="4">
    <source>
        <dbReference type="ARBA" id="ARBA00022840"/>
    </source>
</evidence>
<dbReference type="GO" id="GO:0004674">
    <property type="term" value="F:protein serine/threonine kinase activity"/>
    <property type="evidence" value="ECO:0007669"/>
    <property type="project" value="InterPro"/>
</dbReference>
<gene>
    <name evidence="7" type="ORF">EZS28_014844</name>
</gene>
<dbReference type="InterPro" id="IPR008271">
    <property type="entry name" value="Ser/Thr_kinase_AS"/>
</dbReference>
<comment type="caution">
    <text evidence="7">The sequence shown here is derived from an EMBL/GenBank/DDBJ whole genome shotgun (WGS) entry which is preliminary data.</text>
</comment>